<evidence type="ECO:0000313" key="2">
    <source>
        <dbReference type="Proteomes" id="UP000540685"/>
    </source>
</evidence>
<dbReference type="InterPro" id="IPR036412">
    <property type="entry name" value="HAD-like_sf"/>
</dbReference>
<sequence>MTAGIPLPSWRPGMTRDTLLGFLDAARSVPKADRVAYFDNDGTLWCERPTYVQFEFFLDALRRRAADDPPVGGRPEFAAVLSGDPEQVGALGLQRVALALAGLFEGFTPEEFTAEVRAFMATATHAALGRPMSTTVYRPMLELIAELRRLDFTVGIVTGGGTEFVRAVSDDLYGVPAELVVGTLIAYDFARDPGGRPGLRRTGHILGAANEGPAKVANIQTQLGRRPILAAGNSGGDREMLEWATAADRPSLALLVDHDDAGREYSYAGKAQTLSETEPVTEIASRLGWCVVSMADDWETVFPR</sequence>
<gene>
    <name evidence="1" type="ORF">F4562_000396</name>
</gene>
<keyword evidence="2" id="KW-1185">Reference proteome</keyword>
<reference evidence="1 2" key="1">
    <citation type="submission" date="2020-08" db="EMBL/GenBank/DDBJ databases">
        <title>Sequencing the genomes of 1000 actinobacteria strains.</title>
        <authorList>
            <person name="Klenk H.-P."/>
        </authorList>
    </citation>
    <scope>NUCLEOTIDE SEQUENCE [LARGE SCALE GENOMIC DNA]</scope>
    <source>
        <strain evidence="1 2">DSM 46887</strain>
    </source>
</reference>
<proteinExistence type="predicted"/>
<dbReference type="Gene3D" id="3.40.50.1000">
    <property type="entry name" value="HAD superfamily/HAD-like"/>
    <property type="match status" value="1"/>
</dbReference>
<dbReference type="AlphaFoldDB" id="A0A7W9MEH1"/>
<dbReference type="Proteomes" id="UP000540685">
    <property type="component" value="Unassembled WGS sequence"/>
</dbReference>
<name>A0A7W9MEH1_9ACTN</name>
<dbReference type="InterPro" id="IPR023214">
    <property type="entry name" value="HAD_sf"/>
</dbReference>
<protein>
    <recommendedName>
        <fullName evidence="3">Phosphoserine phosphatase</fullName>
    </recommendedName>
</protein>
<dbReference type="RefSeq" id="WP_221206595.1">
    <property type="nucleotide sequence ID" value="NZ_JACHMP010000001.1"/>
</dbReference>
<dbReference type="EMBL" id="JACHMP010000001">
    <property type="protein sequence ID" value="MBB5817334.1"/>
    <property type="molecule type" value="Genomic_DNA"/>
</dbReference>
<accession>A0A7W9MEH1</accession>
<evidence type="ECO:0008006" key="3">
    <source>
        <dbReference type="Google" id="ProtNLM"/>
    </source>
</evidence>
<dbReference type="Pfam" id="PF12710">
    <property type="entry name" value="HAD"/>
    <property type="match status" value="1"/>
</dbReference>
<comment type="caution">
    <text evidence="1">The sequence shown here is derived from an EMBL/GenBank/DDBJ whole genome shotgun (WGS) entry which is preliminary data.</text>
</comment>
<evidence type="ECO:0000313" key="1">
    <source>
        <dbReference type="EMBL" id="MBB5817334.1"/>
    </source>
</evidence>
<organism evidence="1 2">
    <name type="scientific">Streptosporangium becharense</name>
    <dbReference type="NCBI Taxonomy" id="1816182"/>
    <lineage>
        <taxon>Bacteria</taxon>
        <taxon>Bacillati</taxon>
        <taxon>Actinomycetota</taxon>
        <taxon>Actinomycetes</taxon>
        <taxon>Streptosporangiales</taxon>
        <taxon>Streptosporangiaceae</taxon>
        <taxon>Streptosporangium</taxon>
    </lineage>
</organism>
<dbReference type="SUPFAM" id="SSF56784">
    <property type="entry name" value="HAD-like"/>
    <property type="match status" value="1"/>
</dbReference>